<evidence type="ECO:0000313" key="2">
    <source>
        <dbReference type="Proteomes" id="UP000291084"/>
    </source>
</evidence>
<evidence type="ECO:0000313" key="1">
    <source>
        <dbReference type="EMBL" id="BAT99404.1"/>
    </source>
</evidence>
<gene>
    <name evidence="1" type="primary">Vigan.10G083400</name>
    <name evidence="1" type="ORF">VIGAN_10083400</name>
</gene>
<protein>
    <submittedName>
        <fullName evidence="1">Uncharacterized protein</fullName>
    </submittedName>
</protein>
<organism evidence="1 2">
    <name type="scientific">Vigna angularis var. angularis</name>
    <dbReference type="NCBI Taxonomy" id="157739"/>
    <lineage>
        <taxon>Eukaryota</taxon>
        <taxon>Viridiplantae</taxon>
        <taxon>Streptophyta</taxon>
        <taxon>Embryophyta</taxon>
        <taxon>Tracheophyta</taxon>
        <taxon>Spermatophyta</taxon>
        <taxon>Magnoliopsida</taxon>
        <taxon>eudicotyledons</taxon>
        <taxon>Gunneridae</taxon>
        <taxon>Pentapetalae</taxon>
        <taxon>rosids</taxon>
        <taxon>fabids</taxon>
        <taxon>Fabales</taxon>
        <taxon>Fabaceae</taxon>
        <taxon>Papilionoideae</taxon>
        <taxon>50 kb inversion clade</taxon>
        <taxon>NPAAA clade</taxon>
        <taxon>indigoferoid/millettioid clade</taxon>
        <taxon>Phaseoleae</taxon>
        <taxon>Vigna</taxon>
    </lineage>
</organism>
<proteinExistence type="predicted"/>
<keyword evidence="2" id="KW-1185">Reference proteome</keyword>
<reference evidence="1 2" key="1">
    <citation type="journal article" date="2015" name="Sci. Rep.">
        <title>The power of single molecule real-time sequencing technology in the de novo assembly of a eukaryotic genome.</title>
        <authorList>
            <person name="Sakai H."/>
            <person name="Naito K."/>
            <person name="Ogiso-Tanaka E."/>
            <person name="Takahashi Y."/>
            <person name="Iseki K."/>
            <person name="Muto C."/>
            <person name="Satou K."/>
            <person name="Teruya K."/>
            <person name="Shiroma A."/>
            <person name="Shimoji M."/>
            <person name="Hirano T."/>
            <person name="Itoh T."/>
            <person name="Kaga A."/>
            <person name="Tomooka N."/>
        </authorList>
    </citation>
    <scope>NUCLEOTIDE SEQUENCE [LARGE SCALE GENOMIC DNA]</scope>
    <source>
        <strain evidence="2">cv. Shumari</strain>
    </source>
</reference>
<name>A0A0S3T3C9_PHAAN</name>
<dbReference type="EMBL" id="AP015043">
    <property type="protein sequence ID" value="BAT99404.1"/>
    <property type="molecule type" value="Genomic_DNA"/>
</dbReference>
<dbReference type="AlphaFoldDB" id="A0A0S3T3C9"/>
<feature type="non-terminal residue" evidence="1">
    <location>
        <position position="1"/>
    </location>
</feature>
<sequence length="130" mass="15146">PSSSPFSSPTTKPPPTSLFPPLRPLITHHTWERHQTRLRARFSSLLRWIPNTHRDPTTSLFFLHFHHLQKPIIIHPLLQPTPHDHHPLQHRYLSSLHHLLHLIMIPSLLVFTAKHPSSHTLRPSSFTQPT</sequence>
<accession>A0A0S3T3C9</accession>
<dbReference type="Proteomes" id="UP000291084">
    <property type="component" value="Chromosome 10"/>
</dbReference>